<evidence type="ECO:0000256" key="10">
    <source>
        <dbReference type="SAM" id="MobiDB-lite"/>
    </source>
</evidence>
<dbReference type="Proteomes" id="UP000243975">
    <property type="component" value="Unassembled WGS sequence"/>
</dbReference>
<comment type="similarity">
    <text evidence="2">Belongs to the ATPase g subunit family.</text>
</comment>
<accession>A0A103YNB6</accession>
<gene>
    <name evidence="11" type="ORF">Ccrd_009337</name>
</gene>
<dbReference type="STRING" id="59895.A0A103YNB6"/>
<evidence type="ECO:0000256" key="9">
    <source>
        <dbReference type="ARBA" id="ARBA00023310"/>
    </source>
</evidence>
<keyword evidence="3" id="KW-0813">Transport</keyword>
<dbReference type="Pfam" id="PF04718">
    <property type="entry name" value="ATP-synt_G"/>
    <property type="match status" value="1"/>
</dbReference>
<evidence type="ECO:0000256" key="7">
    <source>
        <dbReference type="ARBA" id="ARBA00023128"/>
    </source>
</evidence>
<evidence type="ECO:0000256" key="2">
    <source>
        <dbReference type="ARBA" id="ARBA00005699"/>
    </source>
</evidence>
<keyword evidence="6" id="KW-0406">Ion transport</keyword>
<keyword evidence="8" id="KW-0472">Membrane</keyword>
<reference evidence="11 12" key="1">
    <citation type="journal article" date="2016" name="Sci. Rep.">
        <title>The genome sequence of the outbreeding globe artichoke constructed de novo incorporating a phase-aware low-pass sequencing strategy of F1 progeny.</title>
        <authorList>
            <person name="Scaglione D."/>
            <person name="Reyes-Chin-Wo S."/>
            <person name="Acquadro A."/>
            <person name="Froenicke L."/>
            <person name="Portis E."/>
            <person name="Beitel C."/>
            <person name="Tirone M."/>
            <person name="Mauro R."/>
            <person name="Lo Monaco A."/>
            <person name="Mauromicale G."/>
            <person name="Faccioli P."/>
            <person name="Cattivelli L."/>
            <person name="Rieseberg L."/>
            <person name="Michelmore R."/>
            <person name="Lanteri S."/>
        </authorList>
    </citation>
    <scope>NUCLEOTIDE SEQUENCE [LARGE SCALE GENOMIC DNA]</scope>
    <source>
        <strain evidence="11">2C</strain>
    </source>
</reference>
<dbReference type="GO" id="GO:0031966">
    <property type="term" value="C:mitochondrial membrane"/>
    <property type="evidence" value="ECO:0007669"/>
    <property type="project" value="UniProtKB-SubCell"/>
</dbReference>
<comment type="caution">
    <text evidence="11">The sequence shown here is derived from an EMBL/GenBank/DDBJ whole genome shotgun (WGS) entry which is preliminary data.</text>
</comment>
<dbReference type="Gramene" id="KVI12281">
    <property type="protein sequence ID" value="KVI12281"/>
    <property type="gene ID" value="Ccrd_009337"/>
</dbReference>
<dbReference type="GO" id="GO:0015986">
    <property type="term" value="P:proton motive force-driven ATP synthesis"/>
    <property type="evidence" value="ECO:0007669"/>
    <property type="project" value="InterPro"/>
</dbReference>
<keyword evidence="7" id="KW-0496">Mitochondrion</keyword>
<evidence type="ECO:0000313" key="12">
    <source>
        <dbReference type="Proteomes" id="UP000243975"/>
    </source>
</evidence>
<keyword evidence="4" id="KW-0138">CF(0)</keyword>
<evidence type="ECO:0000256" key="1">
    <source>
        <dbReference type="ARBA" id="ARBA00004325"/>
    </source>
</evidence>
<organism evidence="11 12">
    <name type="scientific">Cynara cardunculus var. scolymus</name>
    <name type="common">Globe artichoke</name>
    <name type="synonym">Cynara scolymus</name>
    <dbReference type="NCBI Taxonomy" id="59895"/>
    <lineage>
        <taxon>Eukaryota</taxon>
        <taxon>Viridiplantae</taxon>
        <taxon>Streptophyta</taxon>
        <taxon>Embryophyta</taxon>
        <taxon>Tracheophyta</taxon>
        <taxon>Spermatophyta</taxon>
        <taxon>Magnoliopsida</taxon>
        <taxon>eudicotyledons</taxon>
        <taxon>Gunneridae</taxon>
        <taxon>Pentapetalae</taxon>
        <taxon>asterids</taxon>
        <taxon>campanulids</taxon>
        <taxon>Asterales</taxon>
        <taxon>Asteraceae</taxon>
        <taxon>Carduoideae</taxon>
        <taxon>Cardueae</taxon>
        <taxon>Carduinae</taxon>
        <taxon>Cynara</taxon>
    </lineage>
</organism>
<feature type="region of interest" description="Disordered" evidence="10">
    <location>
        <begin position="1"/>
        <end position="22"/>
    </location>
</feature>
<dbReference type="GO" id="GO:0045259">
    <property type="term" value="C:proton-transporting ATP synthase complex"/>
    <property type="evidence" value="ECO:0007669"/>
    <property type="project" value="UniProtKB-KW"/>
</dbReference>
<dbReference type="AlphaFoldDB" id="A0A103YNB6"/>
<sequence length="79" mass="9030">METFSMGKLKCTPHPEGPIPNRNESFWKELDHMKNLWKNTQELQVEQVGIVALFGIECFAWFCGGEIVGRGFTITGYHV</sequence>
<keyword evidence="9" id="KW-0066">ATP synthesis</keyword>
<evidence type="ECO:0000256" key="4">
    <source>
        <dbReference type="ARBA" id="ARBA00022547"/>
    </source>
</evidence>
<evidence type="ECO:0000313" key="11">
    <source>
        <dbReference type="EMBL" id="KVI12281.1"/>
    </source>
</evidence>
<name>A0A103YNB6_CYNCS</name>
<evidence type="ECO:0000256" key="5">
    <source>
        <dbReference type="ARBA" id="ARBA00022781"/>
    </source>
</evidence>
<evidence type="ECO:0000256" key="6">
    <source>
        <dbReference type="ARBA" id="ARBA00023065"/>
    </source>
</evidence>
<keyword evidence="5" id="KW-0375">Hydrogen ion transport</keyword>
<proteinExistence type="inferred from homology"/>
<protein>
    <submittedName>
        <fullName evidence="11">ATPase, F0 complex, subunit G, mitochondrial</fullName>
    </submittedName>
</protein>
<keyword evidence="12" id="KW-1185">Reference proteome</keyword>
<dbReference type="OMA" id="KVLESKW"/>
<dbReference type="InterPro" id="IPR006808">
    <property type="entry name" value="ATP_synth_F0_gsu_mt"/>
</dbReference>
<dbReference type="GO" id="GO:0015078">
    <property type="term" value="F:proton transmembrane transporter activity"/>
    <property type="evidence" value="ECO:0007669"/>
    <property type="project" value="InterPro"/>
</dbReference>
<comment type="subcellular location">
    <subcellularLocation>
        <location evidence="1">Mitochondrion membrane</location>
    </subcellularLocation>
</comment>
<evidence type="ECO:0000256" key="3">
    <source>
        <dbReference type="ARBA" id="ARBA00022448"/>
    </source>
</evidence>
<evidence type="ECO:0000256" key="8">
    <source>
        <dbReference type="ARBA" id="ARBA00023136"/>
    </source>
</evidence>
<dbReference type="EMBL" id="LEKV01000009">
    <property type="protein sequence ID" value="KVI12281.1"/>
    <property type="molecule type" value="Genomic_DNA"/>
</dbReference>
<dbReference type="PANTHER" id="PTHR12386">
    <property type="entry name" value="ATP SYNTHASE SUBUNIT"/>
    <property type="match status" value="1"/>
</dbReference>